<gene>
    <name evidence="2" type="ORF">CesoFtcFv8_006640</name>
</gene>
<sequence>MLLSTPAAAFRFRVSAPAVCRIYSIAAQPRAEQRAEPRGRVGGAGQDGWTRDCTDPAVSDGSHGQEKARLHRRYVDFCCYNLYHG</sequence>
<evidence type="ECO:0000313" key="3">
    <source>
        <dbReference type="Proteomes" id="UP001335648"/>
    </source>
</evidence>
<proteinExistence type="predicted"/>
<comment type="caution">
    <text evidence="2">The sequence shown here is derived from an EMBL/GenBank/DDBJ whole genome shotgun (WGS) entry which is preliminary data.</text>
</comment>
<dbReference type="EMBL" id="JAULUE010002050">
    <property type="protein sequence ID" value="KAK5905145.1"/>
    <property type="molecule type" value="Genomic_DNA"/>
</dbReference>
<protein>
    <submittedName>
        <fullName evidence="2">Uncharacterized protein</fullName>
    </submittedName>
</protein>
<feature type="region of interest" description="Disordered" evidence="1">
    <location>
        <begin position="33"/>
        <end position="65"/>
    </location>
</feature>
<dbReference type="AlphaFoldDB" id="A0AAN8CMS1"/>
<evidence type="ECO:0000256" key="1">
    <source>
        <dbReference type="SAM" id="MobiDB-lite"/>
    </source>
</evidence>
<keyword evidence="3" id="KW-1185">Reference proteome</keyword>
<dbReference type="Proteomes" id="UP001335648">
    <property type="component" value="Unassembled WGS sequence"/>
</dbReference>
<evidence type="ECO:0000313" key="2">
    <source>
        <dbReference type="EMBL" id="KAK5905145.1"/>
    </source>
</evidence>
<organism evidence="2 3">
    <name type="scientific">Champsocephalus esox</name>
    <name type="common">pike icefish</name>
    <dbReference type="NCBI Taxonomy" id="159716"/>
    <lineage>
        <taxon>Eukaryota</taxon>
        <taxon>Metazoa</taxon>
        <taxon>Chordata</taxon>
        <taxon>Craniata</taxon>
        <taxon>Vertebrata</taxon>
        <taxon>Euteleostomi</taxon>
        <taxon>Actinopterygii</taxon>
        <taxon>Neopterygii</taxon>
        <taxon>Teleostei</taxon>
        <taxon>Neoteleostei</taxon>
        <taxon>Acanthomorphata</taxon>
        <taxon>Eupercaria</taxon>
        <taxon>Perciformes</taxon>
        <taxon>Notothenioidei</taxon>
        <taxon>Channichthyidae</taxon>
        <taxon>Champsocephalus</taxon>
    </lineage>
</organism>
<name>A0AAN8CMS1_9TELE</name>
<accession>A0AAN8CMS1</accession>
<reference evidence="2 3" key="1">
    <citation type="journal article" date="2023" name="Mol. Biol. Evol.">
        <title>Genomics of Secondarily Temperate Adaptation in the Only Non-Antarctic Icefish.</title>
        <authorList>
            <person name="Rivera-Colon A.G."/>
            <person name="Rayamajhi N."/>
            <person name="Minhas B.F."/>
            <person name="Madrigal G."/>
            <person name="Bilyk K.T."/>
            <person name="Yoon V."/>
            <person name="Hune M."/>
            <person name="Gregory S."/>
            <person name="Cheng C.H.C."/>
            <person name="Catchen J.M."/>
        </authorList>
    </citation>
    <scope>NUCLEOTIDE SEQUENCE [LARGE SCALE GENOMIC DNA]</scope>
    <source>
        <strain evidence="2">JC2023a</strain>
    </source>
</reference>